<evidence type="ECO:0000256" key="4">
    <source>
        <dbReference type="ARBA" id="ARBA00023054"/>
    </source>
</evidence>
<name>A0A401TCF1_CHIPU</name>
<dbReference type="GO" id="GO:0006915">
    <property type="term" value="P:apoptotic process"/>
    <property type="evidence" value="ECO:0007669"/>
    <property type="project" value="UniProtKB-KW"/>
</dbReference>
<feature type="compositionally biased region" description="Low complexity" evidence="5">
    <location>
        <begin position="11"/>
        <end position="21"/>
    </location>
</feature>
<protein>
    <recommendedName>
        <fullName evidence="6">MATH domain-containing protein</fullName>
    </recommendedName>
</protein>
<evidence type="ECO:0000256" key="3">
    <source>
        <dbReference type="ARBA" id="ARBA00022843"/>
    </source>
</evidence>
<dbReference type="PANTHER" id="PTHR10131">
    <property type="entry name" value="TNF RECEPTOR ASSOCIATED FACTOR"/>
    <property type="match status" value="1"/>
</dbReference>
<proteinExistence type="predicted"/>
<keyword evidence="4" id="KW-0175">Coiled coil</keyword>
<dbReference type="STRING" id="137246.A0A401TCF1"/>
<keyword evidence="8" id="KW-1185">Reference proteome</keyword>
<sequence>MLKRRGGPPVEGGASAPASEELSALGRKADALSRELERYAHLVEVLQRRCLHSEQLVAGLQRRVRALEGAREQPASTNGVLLWKIRDFASCLAAARAERVTSFYSPAFQTHPFGYRLCCRLYPNGDGNGRGSHLSLFLAVVRGDYDDVLPWPFRQRVTFLLLDQAQQKHHLRESFAPDALSGSFQKPQSRMNVASGCPTFARHEMLHRDRSPYLRDDTLYIKVVVDTAGLVP</sequence>
<dbReference type="InterPro" id="IPR002083">
    <property type="entry name" value="MATH/TRAF_dom"/>
</dbReference>
<dbReference type="AlphaFoldDB" id="A0A401TCF1"/>
<organism evidence="7 8">
    <name type="scientific">Chiloscyllium punctatum</name>
    <name type="common">Brownbanded bambooshark</name>
    <name type="synonym">Hemiscyllium punctatum</name>
    <dbReference type="NCBI Taxonomy" id="137246"/>
    <lineage>
        <taxon>Eukaryota</taxon>
        <taxon>Metazoa</taxon>
        <taxon>Chordata</taxon>
        <taxon>Craniata</taxon>
        <taxon>Vertebrata</taxon>
        <taxon>Chondrichthyes</taxon>
        <taxon>Elasmobranchii</taxon>
        <taxon>Galeomorphii</taxon>
        <taxon>Galeoidea</taxon>
        <taxon>Orectolobiformes</taxon>
        <taxon>Hemiscylliidae</taxon>
        <taxon>Chiloscyllium</taxon>
    </lineage>
</organism>
<evidence type="ECO:0000313" key="7">
    <source>
        <dbReference type="EMBL" id="GCC40302.1"/>
    </source>
</evidence>
<dbReference type="CDD" id="cd00270">
    <property type="entry name" value="MATH_TRAF_C"/>
    <property type="match status" value="1"/>
</dbReference>
<feature type="domain" description="MATH" evidence="6">
    <location>
        <begin position="78"/>
        <end position="225"/>
    </location>
</feature>
<evidence type="ECO:0000256" key="1">
    <source>
        <dbReference type="ARBA" id="ARBA00022499"/>
    </source>
</evidence>
<evidence type="ECO:0000256" key="2">
    <source>
        <dbReference type="ARBA" id="ARBA00022703"/>
    </source>
</evidence>
<dbReference type="Proteomes" id="UP000287033">
    <property type="component" value="Unassembled WGS sequence"/>
</dbReference>
<evidence type="ECO:0000313" key="8">
    <source>
        <dbReference type="Proteomes" id="UP000287033"/>
    </source>
</evidence>
<dbReference type="GO" id="GO:0043122">
    <property type="term" value="P:regulation of canonical NF-kappaB signal transduction"/>
    <property type="evidence" value="ECO:0007669"/>
    <property type="project" value="TreeGrafter"/>
</dbReference>
<dbReference type="PROSITE" id="PS50144">
    <property type="entry name" value="MATH"/>
    <property type="match status" value="1"/>
</dbReference>
<gene>
    <name evidence="7" type="ORF">chiPu_0024388</name>
</gene>
<dbReference type="SUPFAM" id="SSF49599">
    <property type="entry name" value="TRAF domain-like"/>
    <property type="match status" value="1"/>
</dbReference>
<keyword evidence="2" id="KW-0053">Apoptosis</keyword>
<evidence type="ECO:0000256" key="5">
    <source>
        <dbReference type="SAM" id="MobiDB-lite"/>
    </source>
</evidence>
<dbReference type="Gene3D" id="2.60.210.10">
    <property type="entry name" value="Apoptosis, Tumor Necrosis Factor Receptor Associated Protein 2, Chain A"/>
    <property type="match status" value="1"/>
</dbReference>
<dbReference type="InterPro" id="IPR008974">
    <property type="entry name" value="TRAF-like"/>
</dbReference>
<dbReference type="OMA" id="ESKSCEH"/>
<feature type="region of interest" description="Disordered" evidence="5">
    <location>
        <begin position="1"/>
        <end position="21"/>
    </location>
</feature>
<comment type="caution">
    <text evidence="7">The sequence shown here is derived from an EMBL/GenBank/DDBJ whole genome shotgun (WGS) entry which is preliminary data.</text>
</comment>
<dbReference type="OrthoDB" id="6499288at2759"/>
<keyword evidence="3" id="KW-0832">Ubl conjugation</keyword>
<dbReference type="Pfam" id="PF21355">
    <property type="entry name" value="TRAF-mep_MATH"/>
    <property type="match status" value="1"/>
</dbReference>
<keyword evidence="1" id="KW-1017">Isopeptide bond</keyword>
<dbReference type="PANTHER" id="PTHR10131:SF138">
    <property type="entry name" value="RE66324P"/>
    <property type="match status" value="1"/>
</dbReference>
<evidence type="ECO:0000259" key="6">
    <source>
        <dbReference type="PROSITE" id="PS50144"/>
    </source>
</evidence>
<dbReference type="InterPro" id="IPR049342">
    <property type="entry name" value="TRAF1-6_MATH_dom"/>
</dbReference>
<dbReference type="SMART" id="SM00061">
    <property type="entry name" value="MATH"/>
    <property type="match status" value="1"/>
</dbReference>
<dbReference type="FunFam" id="2.60.210.10:FF:000001">
    <property type="entry name" value="TNF receptor-associated factor"/>
    <property type="match status" value="1"/>
</dbReference>
<accession>A0A401TCF1</accession>
<dbReference type="GO" id="GO:0009898">
    <property type="term" value="C:cytoplasmic side of plasma membrane"/>
    <property type="evidence" value="ECO:0007669"/>
    <property type="project" value="TreeGrafter"/>
</dbReference>
<reference evidence="7 8" key="1">
    <citation type="journal article" date="2018" name="Nat. Ecol. Evol.">
        <title>Shark genomes provide insights into elasmobranch evolution and the origin of vertebrates.</title>
        <authorList>
            <person name="Hara Y"/>
            <person name="Yamaguchi K"/>
            <person name="Onimaru K"/>
            <person name="Kadota M"/>
            <person name="Koyanagi M"/>
            <person name="Keeley SD"/>
            <person name="Tatsumi K"/>
            <person name="Tanaka K"/>
            <person name="Motone F"/>
            <person name="Kageyama Y"/>
            <person name="Nozu R"/>
            <person name="Adachi N"/>
            <person name="Nishimura O"/>
            <person name="Nakagawa R"/>
            <person name="Tanegashima C"/>
            <person name="Kiyatake I"/>
            <person name="Matsumoto R"/>
            <person name="Murakumo K"/>
            <person name="Nishida K"/>
            <person name="Terakita A"/>
            <person name="Kuratani S"/>
            <person name="Sato K"/>
            <person name="Hyodo S Kuraku.S."/>
        </authorList>
    </citation>
    <scope>NUCLEOTIDE SEQUENCE [LARGE SCALE GENOMIC DNA]</scope>
</reference>
<dbReference type="GO" id="GO:0005164">
    <property type="term" value="F:tumor necrosis factor receptor binding"/>
    <property type="evidence" value="ECO:0007669"/>
    <property type="project" value="TreeGrafter"/>
</dbReference>
<dbReference type="EMBL" id="BEZZ01038369">
    <property type="protein sequence ID" value="GCC40302.1"/>
    <property type="molecule type" value="Genomic_DNA"/>
</dbReference>